<reference evidence="2" key="1">
    <citation type="submission" date="2016-11" db="UniProtKB">
        <authorList>
            <consortium name="WormBaseParasite"/>
        </authorList>
    </citation>
    <scope>IDENTIFICATION</scope>
    <source>
        <strain evidence="2">KR3021</strain>
    </source>
</reference>
<accession>A0AC35U8S6</accession>
<sequence>MKAMCANKRNQISSQDVVVMTLNQGKQGPEYRREENTKKESIKKESDQQQVISKKKRKCNRVIGLGQKVLHDERRMKQGGIIKSGNSWFITEYDRGYAIFEILDNPGKIDFSDPQTIHTLSFPFTGYNHAYSHANNTIYYISEDGSFISSYNTKTQKGMGHRKINSLINRNIYYQIEGSSALHYSENHLWLIYNRDEHNHLTVSRLEPKTLKEIKTIRLNKFDRPIRNTFITCGILYAIDCEGYKCRVLPIFDLIRNKYVMKKENFLLRGGNHWTSYGNITSLTYDSISRKLGVLDDGKIYSVQVNIE</sequence>
<name>A0AC35U8S6_9BILA</name>
<dbReference type="Proteomes" id="UP000095286">
    <property type="component" value="Unplaced"/>
</dbReference>
<evidence type="ECO:0000313" key="2">
    <source>
        <dbReference type="WBParaSite" id="RSKR_0000898500.1"/>
    </source>
</evidence>
<organism evidence="1 2">
    <name type="scientific">Rhabditophanes sp. KR3021</name>
    <dbReference type="NCBI Taxonomy" id="114890"/>
    <lineage>
        <taxon>Eukaryota</taxon>
        <taxon>Metazoa</taxon>
        <taxon>Ecdysozoa</taxon>
        <taxon>Nematoda</taxon>
        <taxon>Chromadorea</taxon>
        <taxon>Rhabditida</taxon>
        <taxon>Tylenchina</taxon>
        <taxon>Panagrolaimomorpha</taxon>
        <taxon>Strongyloidoidea</taxon>
        <taxon>Alloionematidae</taxon>
        <taxon>Rhabditophanes</taxon>
    </lineage>
</organism>
<evidence type="ECO:0000313" key="1">
    <source>
        <dbReference type="Proteomes" id="UP000095286"/>
    </source>
</evidence>
<protein>
    <submittedName>
        <fullName evidence="2">Olfactomedin-like domain-containing protein</fullName>
    </submittedName>
</protein>
<dbReference type="WBParaSite" id="RSKR_0000898500.1">
    <property type="protein sequence ID" value="RSKR_0000898500.1"/>
    <property type="gene ID" value="RSKR_0000898500"/>
</dbReference>
<proteinExistence type="predicted"/>